<gene>
    <name evidence="2" type="ORF">RFI_07831</name>
</gene>
<name>X6NVH7_RETFI</name>
<dbReference type="OrthoDB" id="420076at2759"/>
<evidence type="ECO:0000313" key="3">
    <source>
        <dbReference type="Proteomes" id="UP000023152"/>
    </source>
</evidence>
<accession>X6NVH7</accession>
<protein>
    <recommendedName>
        <fullName evidence="1">PPM-type phosphatase domain-containing protein</fullName>
    </recommendedName>
</protein>
<dbReference type="SMART" id="SM00332">
    <property type="entry name" value="PP2Cc"/>
    <property type="match status" value="1"/>
</dbReference>
<dbReference type="EMBL" id="ASPP01006133">
    <property type="protein sequence ID" value="ETO29292.1"/>
    <property type="molecule type" value="Genomic_DNA"/>
</dbReference>
<dbReference type="InterPro" id="IPR036457">
    <property type="entry name" value="PPM-type-like_dom_sf"/>
</dbReference>
<dbReference type="PANTHER" id="PTHR13832">
    <property type="entry name" value="PROTEIN PHOSPHATASE 2C"/>
    <property type="match status" value="1"/>
</dbReference>
<dbReference type="InterPro" id="IPR001932">
    <property type="entry name" value="PPM-type_phosphatase-like_dom"/>
</dbReference>
<evidence type="ECO:0000313" key="2">
    <source>
        <dbReference type="EMBL" id="ETO29292.1"/>
    </source>
</evidence>
<dbReference type="GO" id="GO:0004722">
    <property type="term" value="F:protein serine/threonine phosphatase activity"/>
    <property type="evidence" value="ECO:0007669"/>
    <property type="project" value="InterPro"/>
</dbReference>
<organism evidence="2 3">
    <name type="scientific">Reticulomyxa filosa</name>
    <dbReference type="NCBI Taxonomy" id="46433"/>
    <lineage>
        <taxon>Eukaryota</taxon>
        <taxon>Sar</taxon>
        <taxon>Rhizaria</taxon>
        <taxon>Retaria</taxon>
        <taxon>Foraminifera</taxon>
        <taxon>Monothalamids</taxon>
        <taxon>Reticulomyxidae</taxon>
        <taxon>Reticulomyxa</taxon>
    </lineage>
</organism>
<feature type="domain" description="PPM-type phosphatase" evidence="1">
    <location>
        <begin position="50"/>
        <end position="429"/>
    </location>
</feature>
<dbReference type="Gene3D" id="3.60.40.10">
    <property type="entry name" value="PPM-type phosphatase domain"/>
    <property type="match status" value="1"/>
</dbReference>
<dbReference type="AlphaFoldDB" id="X6NVH7"/>
<dbReference type="PROSITE" id="PS51746">
    <property type="entry name" value="PPM_2"/>
    <property type="match status" value="1"/>
</dbReference>
<dbReference type="InterPro" id="IPR015655">
    <property type="entry name" value="PP2C"/>
</dbReference>
<dbReference type="Pfam" id="PF00481">
    <property type="entry name" value="PP2C"/>
    <property type="match status" value="1"/>
</dbReference>
<comment type="caution">
    <text evidence="2">The sequence shown here is derived from an EMBL/GenBank/DDBJ whole genome shotgun (WGS) entry which is preliminary data.</text>
</comment>
<evidence type="ECO:0000259" key="1">
    <source>
        <dbReference type="PROSITE" id="PS51746"/>
    </source>
</evidence>
<dbReference type="CDD" id="cd00143">
    <property type="entry name" value="PP2Cc"/>
    <property type="match status" value="1"/>
</dbReference>
<keyword evidence="3" id="KW-1185">Reference proteome</keyword>
<dbReference type="PANTHER" id="PTHR13832:SF792">
    <property type="entry name" value="GM14286P"/>
    <property type="match status" value="1"/>
</dbReference>
<dbReference type="OMA" id="DHNAWNP"/>
<proteinExistence type="predicted"/>
<dbReference type="Proteomes" id="UP000023152">
    <property type="component" value="Unassembled WGS sequence"/>
</dbReference>
<reference evidence="2 3" key="1">
    <citation type="journal article" date="2013" name="Curr. Biol.">
        <title>The Genome of the Foraminiferan Reticulomyxa filosa.</title>
        <authorList>
            <person name="Glockner G."/>
            <person name="Hulsmann N."/>
            <person name="Schleicher M."/>
            <person name="Noegel A.A."/>
            <person name="Eichinger L."/>
            <person name="Gallinger C."/>
            <person name="Pawlowski J."/>
            <person name="Sierra R."/>
            <person name="Euteneuer U."/>
            <person name="Pillet L."/>
            <person name="Moustafa A."/>
            <person name="Platzer M."/>
            <person name="Groth M."/>
            <person name="Szafranski K."/>
            <person name="Schliwa M."/>
        </authorList>
    </citation>
    <scope>NUCLEOTIDE SEQUENCE [LARGE SCALE GENOMIC DNA]</scope>
</reference>
<dbReference type="SUPFAM" id="SSF81606">
    <property type="entry name" value="PP2C-like"/>
    <property type="match status" value="1"/>
</dbReference>
<sequence>MLITVSTNVFSYKGVKANDEIPNLTKHKGPNLLWENLSKSAQRHIINRGRVAGYTLNWYQANNPIEDTHAVRPILHTHPLKGMLFGIFDGHSGKFTSEFCKNELFDFIEYVATKEDLLNRFDPFNDKKEEFTFITARTEQTLLSLPRDTLKYSIFPFTEAFQLADAVWLKSNLITQHSKEESGNPALNGSCAVVCHVKEDLVTTAWVGDCRAVVGRKVPQYGLDGVPSHRWECVPLTNDHQIDINEKEKNRLLGEHPGEDDVIRRNRVKGRLQPTRVFGDAHYKDTEYFKRWSGSKYYNVWTPPYVTAKPDISYYQIQDEDKFMIIATDGLFQDLNNVDVFFHSQYILRLQLKKKKINIKTALFACLDTQWIANPSTHLIKHALLAACEQAMPLSSLVPEEKRLSAIMNLPIESKRRVHDDVTVIVIFFDNEGNTETDLSNLGRSPHVPHRYVDLLEKAAKKKSML</sequence>